<dbReference type="Gene3D" id="3.90.550.10">
    <property type="entry name" value="Spore Coat Polysaccharide Biosynthesis Protein SpsA, Chain A"/>
    <property type="match status" value="1"/>
</dbReference>
<dbReference type="PANTHER" id="PTHR43685:SF5">
    <property type="entry name" value="GLYCOSYLTRANSFERASE EPSE-RELATED"/>
    <property type="match status" value="1"/>
</dbReference>
<organism evidence="5">
    <name type="scientific">Thiolapillus brandeum</name>
    <dbReference type="NCBI Taxonomy" id="1076588"/>
    <lineage>
        <taxon>Bacteria</taxon>
        <taxon>Pseudomonadati</taxon>
        <taxon>Pseudomonadota</taxon>
        <taxon>Gammaproteobacteria</taxon>
        <taxon>Chromatiales</taxon>
        <taxon>Sedimenticolaceae</taxon>
        <taxon>Thiolapillus</taxon>
    </lineage>
</organism>
<dbReference type="InterPro" id="IPR001173">
    <property type="entry name" value="Glyco_trans_2-like"/>
</dbReference>
<accession>A0A831WAL5</accession>
<protein>
    <submittedName>
        <fullName evidence="5">Glycosyltransferase</fullName>
    </submittedName>
</protein>
<dbReference type="InterPro" id="IPR029044">
    <property type="entry name" value="Nucleotide-diphossugar_trans"/>
</dbReference>
<gene>
    <name evidence="5" type="ORF">ENJ12_07185</name>
</gene>
<evidence type="ECO:0000256" key="2">
    <source>
        <dbReference type="ARBA" id="ARBA00022676"/>
    </source>
</evidence>
<name>A0A831WAL5_9GAMM</name>
<comment type="similarity">
    <text evidence="1">Belongs to the glycosyltransferase 2 family.</text>
</comment>
<dbReference type="AlphaFoldDB" id="A0A831WAL5"/>
<evidence type="ECO:0000256" key="3">
    <source>
        <dbReference type="ARBA" id="ARBA00022679"/>
    </source>
</evidence>
<feature type="domain" description="Glycosyltransferase 2-like" evidence="4">
    <location>
        <begin position="11"/>
        <end position="138"/>
    </location>
</feature>
<dbReference type="EMBL" id="DRLF01000253">
    <property type="protein sequence ID" value="HEC06617.1"/>
    <property type="molecule type" value="Genomic_DNA"/>
</dbReference>
<dbReference type="GO" id="GO:0016757">
    <property type="term" value="F:glycosyltransferase activity"/>
    <property type="evidence" value="ECO:0007669"/>
    <property type="project" value="UniProtKB-KW"/>
</dbReference>
<evidence type="ECO:0000313" key="5">
    <source>
        <dbReference type="EMBL" id="HEC06617.1"/>
    </source>
</evidence>
<keyword evidence="2" id="KW-0328">Glycosyltransferase</keyword>
<dbReference type="InterPro" id="IPR050834">
    <property type="entry name" value="Glycosyltransf_2"/>
</dbReference>
<proteinExistence type="inferred from homology"/>
<dbReference type="Pfam" id="PF00535">
    <property type="entry name" value="Glycos_transf_2"/>
    <property type="match status" value="1"/>
</dbReference>
<reference evidence="5" key="1">
    <citation type="journal article" date="2020" name="mSystems">
        <title>Genome- and Community-Level Interaction Insights into Carbon Utilization and Element Cycling Functions of Hydrothermarchaeota in Hydrothermal Sediment.</title>
        <authorList>
            <person name="Zhou Z."/>
            <person name="Liu Y."/>
            <person name="Xu W."/>
            <person name="Pan J."/>
            <person name="Luo Z.H."/>
            <person name="Li M."/>
        </authorList>
    </citation>
    <scope>NUCLEOTIDE SEQUENCE [LARGE SCALE GENOMIC DNA]</scope>
    <source>
        <strain evidence="5">HyVt-458</strain>
    </source>
</reference>
<evidence type="ECO:0000259" key="4">
    <source>
        <dbReference type="Pfam" id="PF00535"/>
    </source>
</evidence>
<dbReference type="PANTHER" id="PTHR43685">
    <property type="entry name" value="GLYCOSYLTRANSFERASE"/>
    <property type="match status" value="1"/>
</dbReference>
<sequence>MPDKAGSPDISVLMAAHNNEKYLPLAIQSILDQSFRNIELIIVDDCSSDASPDILQRYAERDRRVSIIRNDENIGLSRSLNKGLEVARGKYIARMDDDDVALPGRFLLQLEYLQAHRLVLCGGWFRTIGRLRNRTFRYPVDDEDIRVYMLFQNPFMHPSVIMETRVLQELGGYSADYPYAEDYHLFARMSQKGRIGNVPAVVHRYRLHRNRVSDKYNATQVQSAHRVRSEYLAAAGFEPTAGELEAHLKVREPTIPETREMVRRIESWLIGLLEKYSGHAQRQIIGDQWVRVAVKSACYGQWMWRTFRDSPIQQYVRYRPHQLLEVYLLCLFRLRYRSPVFNLLEQFSLS</sequence>
<dbReference type="SUPFAM" id="SSF53448">
    <property type="entry name" value="Nucleotide-diphospho-sugar transferases"/>
    <property type="match status" value="1"/>
</dbReference>
<dbReference type="Proteomes" id="UP000886339">
    <property type="component" value="Unassembled WGS sequence"/>
</dbReference>
<comment type="caution">
    <text evidence="5">The sequence shown here is derived from an EMBL/GenBank/DDBJ whole genome shotgun (WGS) entry which is preliminary data.</text>
</comment>
<evidence type="ECO:0000256" key="1">
    <source>
        <dbReference type="ARBA" id="ARBA00006739"/>
    </source>
</evidence>
<keyword evidence="3" id="KW-0808">Transferase</keyword>